<dbReference type="PROSITE" id="PS50977">
    <property type="entry name" value="HTH_TETR_2"/>
    <property type="match status" value="1"/>
</dbReference>
<evidence type="ECO:0000256" key="5">
    <source>
        <dbReference type="PROSITE-ProRule" id="PRU00335"/>
    </source>
</evidence>
<dbReference type="SUPFAM" id="SSF48498">
    <property type="entry name" value="Tetracyclin repressor-like, C-terminal domain"/>
    <property type="match status" value="1"/>
</dbReference>
<reference evidence="8" key="1">
    <citation type="journal article" date="2019" name="Int. J. Syst. Evol. Microbiol.">
        <title>The Global Catalogue of Microorganisms (GCM) 10K type strain sequencing project: providing services to taxonomists for standard genome sequencing and annotation.</title>
        <authorList>
            <consortium name="The Broad Institute Genomics Platform"/>
            <consortium name="The Broad Institute Genome Sequencing Center for Infectious Disease"/>
            <person name="Wu L."/>
            <person name="Ma J."/>
        </authorList>
    </citation>
    <scope>NUCLEOTIDE SEQUENCE [LARGE SCALE GENOMIC DNA]</scope>
    <source>
        <strain evidence="8">JCM 18303</strain>
    </source>
</reference>
<keyword evidence="2" id="KW-0805">Transcription regulation</keyword>
<dbReference type="Gene3D" id="1.10.357.10">
    <property type="entry name" value="Tetracycline Repressor, domain 2"/>
    <property type="match status" value="1"/>
</dbReference>
<keyword evidence="4" id="KW-0804">Transcription</keyword>
<dbReference type="InterPro" id="IPR001647">
    <property type="entry name" value="HTH_TetR"/>
</dbReference>
<dbReference type="EMBL" id="BAABJP010000008">
    <property type="protein sequence ID" value="GAA5152871.1"/>
    <property type="molecule type" value="Genomic_DNA"/>
</dbReference>
<dbReference type="PRINTS" id="PR00455">
    <property type="entry name" value="HTHTETR"/>
</dbReference>
<dbReference type="PANTHER" id="PTHR47506:SF6">
    <property type="entry name" value="HTH-TYPE TRANSCRIPTIONAL REPRESSOR NEMR"/>
    <property type="match status" value="1"/>
</dbReference>
<evidence type="ECO:0000259" key="6">
    <source>
        <dbReference type="PROSITE" id="PS50977"/>
    </source>
</evidence>
<sequence>MSARKTDPAARQGEIVDATVRVIARDGLSGASLRTIAREIGYTTGVVMHYFRDKEQLLVAAAEAVFGPFEELLAEASRMDDAFEGLRRMCVLPLPTTRAKQVIPRIYAQVLASAETEPAFAEAFRQRYGAFRDGVQSLLAAGQRSGAFRADFEPAAQCDLLCALVDGLALHAVSEPSRLPPDRVVALVTQELEKLRA</sequence>
<dbReference type="InterPro" id="IPR036271">
    <property type="entry name" value="Tet_transcr_reg_TetR-rel_C_sf"/>
</dbReference>
<dbReference type="InterPro" id="IPR009057">
    <property type="entry name" value="Homeodomain-like_sf"/>
</dbReference>
<evidence type="ECO:0000256" key="3">
    <source>
        <dbReference type="ARBA" id="ARBA00023125"/>
    </source>
</evidence>
<evidence type="ECO:0000256" key="1">
    <source>
        <dbReference type="ARBA" id="ARBA00022491"/>
    </source>
</evidence>
<keyword evidence="8" id="KW-1185">Reference proteome</keyword>
<evidence type="ECO:0000313" key="8">
    <source>
        <dbReference type="Proteomes" id="UP001428817"/>
    </source>
</evidence>
<accession>A0ABP9PVG7</accession>
<dbReference type="RefSeq" id="WP_185062003.1">
    <property type="nucleotide sequence ID" value="NZ_BAABJP010000008.1"/>
</dbReference>
<keyword evidence="3 5" id="KW-0238">DNA-binding</keyword>
<organism evidence="7 8">
    <name type="scientific">Pseudonocardia eucalypti</name>
    <dbReference type="NCBI Taxonomy" id="648755"/>
    <lineage>
        <taxon>Bacteria</taxon>
        <taxon>Bacillati</taxon>
        <taxon>Actinomycetota</taxon>
        <taxon>Actinomycetes</taxon>
        <taxon>Pseudonocardiales</taxon>
        <taxon>Pseudonocardiaceae</taxon>
        <taxon>Pseudonocardia</taxon>
    </lineage>
</organism>
<feature type="DNA-binding region" description="H-T-H motif" evidence="5">
    <location>
        <begin position="32"/>
        <end position="51"/>
    </location>
</feature>
<dbReference type="Pfam" id="PF13977">
    <property type="entry name" value="TetR_C_6"/>
    <property type="match status" value="1"/>
</dbReference>
<dbReference type="SUPFAM" id="SSF46689">
    <property type="entry name" value="Homeodomain-like"/>
    <property type="match status" value="1"/>
</dbReference>
<evidence type="ECO:0000256" key="2">
    <source>
        <dbReference type="ARBA" id="ARBA00023015"/>
    </source>
</evidence>
<comment type="caution">
    <text evidence="7">The sequence shown here is derived from an EMBL/GenBank/DDBJ whole genome shotgun (WGS) entry which is preliminary data.</text>
</comment>
<keyword evidence="1" id="KW-0678">Repressor</keyword>
<evidence type="ECO:0000313" key="7">
    <source>
        <dbReference type="EMBL" id="GAA5152871.1"/>
    </source>
</evidence>
<feature type="domain" description="HTH tetR-type" evidence="6">
    <location>
        <begin position="9"/>
        <end position="69"/>
    </location>
</feature>
<proteinExistence type="predicted"/>
<protein>
    <submittedName>
        <fullName evidence="7">TetR/AcrR family transcriptional regulator</fullName>
    </submittedName>
</protein>
<evidence type="ECO:0000256" key="4">
    <source>
        <dbReference type="ARBA" id="ARBA00023163"/>
    </source>
</evidence>
<gene>
    <name evidence="7" type="ORF">GCM10023321_22210</name>
</gene>
<name>A0ABP9PVG7_9PSEU</name>
<dbReference type="PANTHER" id="PTHR47506">
    <property type="entry name" value="TRANSCRIPTIONAL REGULATORY PROTEIN"/>
    <property type="match status" value="1"/>
</dbReference>
<dbReference type="InterPro" id="IPR039538">
    <property type="entry name" value="BetI_C"/>
</dbReference>
<dbReference type="Proteomes" id="UP001428817">
    <property type="component" value="Unassembled WGS sequence"/>
</dbReference>
<dbReference type="Pfam" id="PF00440">
    <property type="entry name" value="TetR_N"/>
    <property type="match status" value="1"/>
</dbReference>